<dbReference type="Proteomes" id="UP000011863">
    <property type="component" value="Chromosome"/>
</dbReference>
<dbReference type="Pfam" id="PF07963">
    <property type="entry name" value="N_methyl"/>
    <property type="match status" value="1"/>
</dbReference>
<keyword evidence="4" id="KW-1185">Reference proteome</keyword>
<keyword evidence="2" id="KW-0472">Membrane</keyword>
<keyword evidence="1" id="KW-0488">Methylation</keyword>
<dbReference type="PRINTS" id="PR00813">
    <property type="entry name" value="BCTERIALGSPG"/>
</dbReference>
<dbReference type="GO" id="GO:0015628">
    <property type="term" value="P:protein secretion by the type II secretion system"/>
    <property type="evidence" value="ECO:0007669"/>
    <property type="project" value="InterPro"/>
</dbReference>
<evidence type="ECO:0008006" key="5">
    <source>
        <dbReference type="Google" id="ProtNLM"/>
    </source>
</evidence>
<name>A0A6C7E7C6_ILUCY</name>
<feature type="transmembrane region" description="Helical" evidence="2">
    <location>
        <begin position="30"/>
        <end position="54"/>
    </location>
</feature>
<keyword evidence="2" id="KW-1133">Transmembrane helix</keyword>
<dbReference type="KEGG" id="aym:YM304_01940"/>
<keyword evidence="2" id="KW-0812">Transmembrane</keyword>
<dbReference type="InterPro" id="IPR000983">
    <property type="entry name" value="Bac_GSPG_pilin"/>
</dbReference>
<dbReference type="NCBIfam" id="TIGR02532">
    <property type="entry name" value="IV_pilin_GFxxxE"/>
    <property type="match status" value="1"/>
</dbReference>
<dbReference type="Gene3D" id="3.30.700.10">
    <property type="entry name" value="Glycoprotein, Type 4 Pilin"/>
    <property type="match status" value="1"/>
</dbReference>
<evidence type="ECO:0000313" key="4">
    <source>
        <dbReference type="Proteomes" id="UP000011863"/>
    </source>
</evidence>
<gene>
    <name evidence="3" type="ORF">YM304_01940</name>
</gene>
<proteinExistence type="predicted"/>
<dbReference type="InterPro" id="IPR045584">
    <property type="entry name" value="Pilin-like"/>
</dbReference>
<dbReference type="PROSITE" id="PS00409">
    <property type="entry name" value="PROKAR_NTER_METHYL"/>
    <property type="match status" value="1"/>
</dbReference>
<dbReference type="InterPro" id="IPR012902">
    <property type="entry name" value="N_methyl_site"/>
</dbReference>
<accession>A0A6C7E7C6</accession>
<evidence type="ECO:0000256" key="1">
    <source>
        <dbReference type="ARBA" id="ARBA00022481"/>
    </source>
</evidence>
<dbReference type="PANTHER" id="PTHR30093">
    <property type="entry name" value="GENERAL SECRETION PATHWAY PROTEIN G"/>
    <property type="match status" value="1"/>
</dbReference>
<protein>
    <recommendedName>
        <fullName evidence="5">Prepilin-type N-terminal cleavage/methylation domain-containing protein</fullName>
    </recommendedName>
</protein>
<reference evidence="3 4" key="1">
    <citation type="journal article" date="2013" name="Int. J. Syst. Evol. Microbiol.">
        <title>Ilumatobacter nonamiense sp. nov. and Ilumatobacter coccineum sp. nov., isolated from seashore sand.</title>
        <authorList>
            <person name="Matsumoto A."/>
            <person name="Kasai H."/>
            <person name="Matsuo Y."/>
            <person name="Shizuri Y."/>
            <person name="Ichikawa N."/>
            <person name="Fujita N."/>
            <person name="Omura S."/>
            <person name="Takahashi Y."/>
        </authorList>
    </citation>
    <scope>NUCLEOTIDE SEQUENCE [LARGE SCALE GENOMIC DNA]</scope>
    <source>
        <strain evidence="4">NBRC 103263 / KCTC 29153 / YM16-304</strain>
    </source>
</reference>
<dbReference type="EMBL" id="AP012057">
    <property type="protein sequence ID" value="BAN00508.1"/>
    <property type="molecule type" value="Genomic_DNA"/>
</dbReference>
<dbReference type="GO" id="GO:0015627">
    <property type="term" value="C:type II protein secretion system complex"/>
    <property type="evidence" value="ECO:0007669"/>
    <property type="project" value="InterPro"/>
</dbReference>
<dbReference type="SUPFAM" id="SSF54523">
    <property type="entry name" value="Pili subunits"/>
    <property type="match status" value="1"/>
</dbReference>
<dbReference type="AlphaFoldDB" id="A0A6C7E7C6"/>
<sequence length="151" mass="16147">MFSRSHLQQLQLRFISGRKRRIMNKNQDKGFTLVELLIVIVILGILATVTVFAVRGITDQGQENACAVERRTLDTAIESYYAQNQSDPATLGTNAAPGDLVPDFLKTDVNTANWTFVSTAGPDGIAGNGDDLDTAVFLAVTAANDGACEGA</sequence>
<organism evidence="3 4">
    <name type="scientific">Ilumatobacter coccineus (strain NBRC 103263 / KCTC 29153 / YM16-304)</name>
    <dbReference type="NCBI Taxonomy" id="1313172"/>
    <lineage>
        <taxon>Bacteria</taxon>
        <taxon>Bacillati</taxon>
        <taxon>Actinomycetota</taxon>
        <taxon>Acidimicrobiia</taxon>
        <taxon>Acidimicrobiales</taxon>
        <taxon>Ilumatobacteraceae</taxon>
        <taxon>Ilumatobacter</taxon>
    </lineage>
</organism>
<evidence type="ECO:0000256" key="2">
    <source>
        <dbReference type="SAM" id="Phobius"/>
    </source>
</evidence>
<evidence type="ECO:0000313" key="3">
    <source>
        <dbReference type="EMBL" id="BAN00508.1"/>
    </source>
</evidence>